<gene>
    <name evidence="14" type="ORF">BCV69DRAFT_283394</name>
</gene>
<evidence type="ECO:0000256" key="9">
    <source>
        <dbReference type="ARBA" id="ARBA00043873"/>
    </source>
</evidence>
<dbReference type="EMBL" id="KZ819328">
    <property type="protein sequence ID" value="PWN20508.1"/>
    <property type="molecule type" value="Genomic_DNA"/>
</dbReference>
<comment type="subunit">
    <text evidence="10">Component of the conserved oligomeric Golgi complex.</text>
</comment>
<evidence type="ECO:0000256" key="11">
    <source>
        <dbReference type="SAM" id="MobiDB-lite"/>
    </source>
</evidence>
<dbReference type="RefSeq" id="XP_025347668.1">
    <property type="nucleotide sequence ID" value="XM_025492693.1"/>
</dbReference>
<evidence type="ECO:0000259" key="12">
    <source>
        <dbReference type="Pfam" id="PF06419"/>
    </source>
</evidence>
<dbReference type="Pfam" id="PF06419">
    <property type="entry name" value="COG6_N"/>
    <property type="match status" value="1"/>
</dbReference>
<accession>A0A316U6R8</accession>
<evidence type="ECO:0000256" key="4">
    <source>
        <dbReference type="ARBA" id="ARBA00022448"/>
    </source>
</evidence>
<dbReference type="InterPro" id="IPR048368">
    <property type="entry name" value="COG6_N"/>
</dbReference>
<feature type="compositionally biased region" description="Low complexity" evidence="11">
    <location>
        <begin position="25"/>
        <end position="47"/>
    </location>
</feature>
<dbReference type="PANTHER" id="PTHR21506">
    <property type="entry name" value="COMPONENT OF OLIGOMERIC GOLGI COMPLEX 6"/>
    <property type="match status" value="1"/>
</dbReference>
<feature type="region of interest" description="Disordered" evidence="11">
    <location>
        <begin position="81"/>
        <end position="120"/>
    </location>
</feature>
<feature type="compositionally biased region" description="Polar residues" evidence="11">
    <location>
        <begin position="1"/>
        <end position="12"/>
    </location>
</feature>
<evidence type="ECO:0000256" key="1">
    <source>
        <dbReference type="ARBA" id="ARBA00004395"/>
    </source>
</evidence>
<sequence>MAMSDVPSTDLTPPSDAQIVAATQPYSDTPPADAASSSSRPLLPSSHPISLKLRSILTKPASSYDDEVARKALKALEELYPASETSRGKQKASEGPAQHKSRPRRRTVKRSSADTSADKAEVVEVDIRKAKANLEKDAQLALIQSGDDFLKILEEVDEAIEAVSDNVRQMGRACDDVDARLSSTNDATRWLLEQAEGLQRQRATTSQQALLLDLFLARFTLEPAEAETISNRDLPVSKSLFKAMDRLNQIRTDCRALLEGGGEVGGGTRAGTDVMASTSSQLDAAYDKIGRYLSFQFRQTPKEGLDVSDTLREAVKRTMNEREDLLRAALQTLVSIRSSHLSSAFQQALTRGSPDFNSRPIELHAHDPLRYVGDMLAWVHQAVASEREFLGQLLGEAEGEGGRKTGERRRGIEGSIDWSSGEKGLPQGKKAIYMRELLDRCLEGCCRPLQVRIEQTTRSQEGCIVPFKLANLVQFYKVTMQSTIGSKVSLTKTLEEISVSSYQAFFGTLERQGRSLLRFIQPPDSSLSPPASLVGAVDSLREILSVHQASISELPINGKKGHTGANEEVSSSIADFDAVVAQLVDPMLELVKRMEDTMSEGSTVKGVEEVKKAKKQGLVLKVNCVEGILSALSRHEFVPLTTQRLQTVIDDTAVELAEVDYAELLIESGLAPIIEAINTKNEATPLSHHPTTTPPQIQSYLSTFSTFLSSPSLLSPTLFTHLSSPSIRSSVHNQALHRLADAYERVFDAIKDERNRFEWSGTVLKRSKEEVRMLLGVEV</sequence>
<keyword evidence="15" id="KW-1185">Reference proteome</keyword>
<dbReference type="GO" id="GO:0000139">
    <property type="term" value="C:Golgi membrane"/>
    <property type="evidence" value="ECO:0007669"/>
    <property type="project" value="UniProtKB-SubCell"/>
</dbReference>
<keyword evidence="6 10" id="KW-0333">Golgi apparatus</keyword>
<comment type="similarity">
    <text evidence="2 10">Belongs to the COG6 family.</text>
</comment>
<feature type="domain" description="Conserved Oligomeric Golgi complex subunit 6 C-terminal" evidence="13">
    <location>
        <begin position="269"/>
        <end position="775"/>
    </location>
</feature>
<comment type="subcellular location">
    <subcellularLocation>
        <location evidence="1 10">Golgi apparatus membrane</location>
        <topology evidence="1 10">Peripheral membrane protein</topology>
    </subcellularLocation>
</comment>
<proteinExistence type="inferred from homology"/>
<dbReference type="SMART" id="SM01087">
    <property type="entry name" value="COG6"/>
    <property type="match status" value="1"/>
</dbReference>
<keyword evidence="4 10" id="KW-0813">Transport</keyword>
<evidence type="ECO:0000256" key="10">
    <source>
        <dbReference type="RuleBase" id="RU365075"/>
    </source>
</evidence>
<protein>
    <recommendedName>
        <fullName evidence="3 10">Conserved oligomeric Golgi complex subunit 6</fullName>
        <shortName evidence="10">COG complex subunit 6</shortName>
    </recommendedName>
    <alternativeName>
        <fullName evidence="8 10">Component of oligomeric Golgi complex 6</fullName>
    </alternativeName>
</protein>
<evidence type="ECO:0000256" key="3">
    <source>
        <dbReference type="ARBA" id="ARBA00020973"/>
    </source>
</evidence>
<feature type="domain" description="Conserved oligomeric complex COG6 N-terminal" evidence="12">
    <location>
        <begin position="129"/>
        <end position="231"/>
    </location>
</feature>
<evidence type="ECO:0000256" key="7">
    <source>
        <dbReference type="ARBA" id="ARBA00023136"/>
    </source>
</evidence>
<evidence type="ECO:0000256" key="6">
    <source>
        <dbReference type="ARBA" id="ARBA00023034"/>
    </source>
</evidence>
<dbReference type="Proteomes" id="UP000245942">
    <property type="component" value="Unassembled WGS sequence"/>
</dbReference>
<comment type="function">
    <text evidence="10">Acts as component of the peripheral membrane COG complex that is involved in intra-Golgi protein trafficking. COG is located at the cis-Golgi, and regulates tethering of retrograde intra-Golgi vesicles and possibly a number of other membrane trafficking events.</text>
</comment>
<reference evidence="14 15" key="1">
    <citation type="journal article" date="2018" name="Mol. Biol. Evol.">
        <title>Broad Genomic Sampling Reveals a Smut Pathogenic Ancestry of the Fungal Clade Ustilaginomycotina.</title>
        <authorList>
            <person name="Kijpornyongpan T."/>
            <person name="Mondo S.J."/>
            <person name="Barry K."/>
            <person name="Sandor L."/>
            <person name="Lee J."/>
            <person name="Lipzen A."/>
            <person name="Pangilinan J."/>
            <person name="LaButti K."/>
            <person name="Hainaut M."/>
            <person name="Henrissat B."/>
            <person name="Grigoriev I.V."/>
            <person name="Spatafora J.W."/>
            <person name="Aime M.C."/>
        </authorList>
    </citation>
    <scope>NUCLEOTIDE SEQUENCE [LARGE SCALE GENOMIC DNA]</scope>
    <source>
        <strain evidence="14 15">MCA 4718</strain>
    </source>
</reference>
<dbReference type="PANTHER" id="PTHR21506:SF0">
    <property type="entry name" value="CONSERVED OLIGOMERIC GOLGI COMPLEX SUBUNIT 6"/>
    <property type="match status" value="1"/>
</dbReference>
<dbReference type="InterPro" id="IPR048369">
    <property type="entry name" value="COG6_C"/>
</dbReference>
<evidence type="ECO:0000313" key="14">
    <source>
        <dbReference type="EMBL" id="PWN20508.1"/>
    </source>
</evidence>
<evidence type="ECO:0000256" key="2">
    <source>
        <dbReference type="ARBA" id="ARBA00011023"/>
    </source>
</evidence>
<dbReference type="STRING" id="1684307.A0A316U6R8"/>
<keyword evidence="5 10" id="KW-0653">Protein transport</keyword>
<feature type="region of interest" description="Disordered" evidence="11">
    <location>
        <begin position="1"/>
        <end position="47"/>
    </location>
</feature>
<comment type="function">
    <text evidence="9">Acts as a component of the peripheral membrane COG complex that is involved in intra-Golgi protein trafficking. COG is located at the cis-Golgi, and regulates tethering of retrograde intra-Golgi vesicles and possibly a number of other membrane trafficking events.</text>
</comment>
<feature type="compositionally biased region" description="Basic residues" evidence="11">
    <location>
        <begin position="99"/>
        <end position="109"/>
    </location>
</feature>
<name>A0A316U6R8_9BASI</name>
<dbReference type="GO" id="GO:0015031">
    <property type="term" value="P:protein transport"/>
    <property type="evidence" value="ECO:0007669"/>
    <property type="project" value="UniProtKB-KW"/>
</dbReference>
<evidence type="ECO:0000256" key="5">
    <source>
        <dbReference type="ARBA" id="ARBA00022927"/>
    </source>
</evidence>
<dbReference type="GO" id="GO:0017119">
    <property type="term" value="C:Golgi transport complex"/>
    <property type="evidence" value="ECO:0007669"/>
    <property type="project" value="UniProtKB-UniRule"/>
</dbReference>
<dbReference type="InterPro" id="IPR010490">
    <property type="entry name" value="COG6"/>
</dbReference>
<dbReference type="GO" id="GO:0006891">
    <property type="term" value="P:intra-Golgi vesicle-mediated transport"/>
    <property type="evidence" value="ECO:0007669"/>
    <property type="project" value="UniProtKB-UniRule"/>
</dbReference>
<dbReference type="OrthoDB" id="272987at2759"/>
<dbReference type="AlphaFoldDB" id="A0A316U6R8"/>
<dbReference type="Pfam" id="PF20653">
    <property type="entry name" value="COG6_C"/>
    <property type="match status" value="1"/>
</dbReference>
<keyword evidence="7 10" id="KW-0472">Membrane</keyword>
<evidence type="ECO:0000256" key="8">
    <source>
        <dbReference type="ARBA" id="ARBA00031348"/>
    </source>
</evidence>
<evidence type="ECO:0000259" key="13">
    <source>
        <dbReference type="Pfam" id="PF20653"/>
    </source>
</evidence>
<dbReference type="GeneID" id="37014427"/>
<evidence type="ECO:0000313" key="15">
    <source>
        <dbReference type="Proteomes" id="UP000245942"/>
    </source>
</evidence>
<organism evidence="14 15">
    <name type="scientific">Pseudomicrostroma glucosiphilum</name>
    <dbReference type="NCBI Taxonomy" id="1684307"/>
    <lineage>
        <taxon>Eukaryota</taxon>
        <taxon>Fungi</taxon>
        <taxon>Dikarya</taxon>
        <taxon>Basidiomycota</taxon>
        <taxon>Ustilaginomycotina</taxon>
        <taxon>Exobasidiomycetes</taxon>
        <taxon>Microstromatales</taxon>
        <taxon>Microstromatales incertae sedis</taxon>
        <taxon>Pseudomicrostroma</taxon>
    </lineage>
</organism>